<accession>A0A5C6XQK2</accession>
<dbReference type="Proteomes" id="UP000321046">
    <property type="component" value="Unassembled WGS sequence"/>
</dbReference>
<evidence type="ECO:0008006" key="4">
    <source>
        <dbReference type="Google" id="ProtNLM"/>
    </source>
</evidence>
<protein>
    <recommendedName>
        <fullName evidence="4">Lipoprotein</fullName>
    </recommendedName>
</protein>
<feature type="chain" id="PRO_5022661515" description="Lipoprotein" evidence="1">
    <location>
        <begin position="26"/>
        <end position="185"/>
    </location>
</feature>
<evidence type="ECO:0000313" key="2">
    <source>
        <dbReference type="EMBL" id="TXD40833.1"/>
    </source>
</evidence>
<dbReference type="AlphaFoldDB" id="A0A5C6XQK2"/>
<sequence>MAMMTRTSMLTLAAACLLAGCSAFASQAQRGAPGNSPQLATDFASAFTHLLLIKADADAFACACFYEDDGYTSPQQCMDRTSISDADRQNLFECTYDVVLNLPPAPYGVRDFTTRYKRASASYQRCLDLGADDCSDAEFNRQSNCRALLVAELEAEPADDASVRWFQSFDEAATNAGCYYAVSRS</sequence>
<gene>
    <name evidence="2" type="ORF">FRC96_05165</name>
</gene>
<proteinExistence type="predicted"/>
<evidence type="ECO:0000313" key="3">
    <source>
        <dbReference type="Proteomes" id="UP000321046"/>
    </source>
</evidence>
<name>A0A5C6XQK2_9DELT</name>
<dbReference type="PROSITE" id="PS51257">
    <property type="entry name" value="PROKAR_LIPOPROTEIN"/>
    <property type="match status" value="1"/>
</dbReference>
<organism evidence="2 3">
    <name type="scientific">Lujinxingia vulgaris</name>
    <dbReference type="NCBI Taxonomy" id="2600176"/>
    <lineage>
        <taxon>Bacteria</taxon>
        <taxon>Deltaproteobacteria</taxon>
        <taxon>Bradymonadales</taxon>
        <taxon>Lujinxingiaceae</taxon>
        <taxon>Lujinxingia</taxon>
    </lineage>
</organism>
<keyword evidence="1" id="KW-0732">Signal</keyword>
<comment type="caution">
    <text evidence="2">The sequence shown here is derived from an EMBL/GenBank/DDBJ whole genome shotgun (WGS) entry which is preliminary data.</text>
</comment>
<evidence type="ECO:0000256" key="1">
    <source>
        <dbReference type="SAM" id="SignalP"/>
    </source>
</evidence>
<reference evidence="2 3" key="1">
    <citation type="submission" date="2019-08" db="EMBL/GenBank/DDBJ databases">
        <title>Bradymonadales sp. TMQ2.</title>
        <authorList>
            <person name="Liang Q."/>
        </authorList>
    </citation>
    <scope>NUCLEOTIDE SEQUENCE [LARGE SCALE GENOMIC DNA]</scope>
    <source>
        <strain evidence="2 3">TMQ2</strain>
    </source>
</reference>
<feature type="signal peptide" evidence="1">
    <location>
        <begin position="1"/>
        <end position="25"/>
    </location>
</feature>
<dbReference type="EMBL" id="VOSL01000023">
    <property type="protein sequence ID" value="TXD40833.1"/>
    <property type="molecule type" value="Genomic_DNA"/>
</dbReference>